<gene>
    <name evidence="10" type="ORF">FB566_0718</name>
</gene>
<feature type="region of interest" description="Disordered" evidence="8">
    <location>
        <begin position="1"/>
        <end position="22"/>
    </location>
</feature>
<dbReference type="PROSITE" id="PS50928">
    <property type="entry name" value="ABC_TM1"/>
    <property type="match status" value="1"/>
</dbReference>
<dbReference type="SUPFAM" id="SSF161098">
    <property type="entry name" value="MetI-like"/>
    <property type="match status" value="1"/>
</dbReference>
<dbReference type="Proteomes" id="UP000317043">
    <property type="component" value="Unassembled WGS sequence"/>
</dbReference>
<comment type="caution">
    <text evidence="10">The sequence shown here is derived from an EMBL/GenBank/DDBJ whole genome shotgun (WGS) entry which is preliminary data.</text>
</comment>
<keyword evidence="11" id="KW-1185">Reference proteome</keyword>
<dbReference type="RefSeq" id="WP_142034928.1">
    <property type="nucleotide sequence ID" value="NZ_JBHTGS010000001.1"/>
</dbReference>
<organism evidence="10 11">
    <name type="scientific">Stackebrandtia endophytica</name>
    <dbReference type="NCBI Taxonomy" id="1496996"/>
    <lineage>
        <taxon>Bacteria</taxon>
        <taxon>Bacillati</taxon>
        <taxon>Actinomycetota</taxon>
        <taxon>Actinomycetes</taxon>
        <taxon>Glycomycetales</taxon>
        <taxon>Glycomycetaceae</taxon>
        <taxon>Stackebrandtia</taxon>
    </lineage>
</organism>
<feature type="transmembrane region" description="Helical" evidence="7">
    <location>
        <begin position="31"/>
        <end position="53"/>
    </location>
</feature>
<evidence type="ECO:0000259" key="9">
    <source>
        <dbReference type="PROSITE" id="PS50928"/>
    </source>
</evidence>
<dbReference type="GO" id="GO:0055085">
    <property type="term" value="P:transmembrane transport"/>
    <property type="evidence" value="ECO:0007669"/>
    <property type="project" value="InterPro"/>
</dbReference>
<dbReference type="InterPro" id="IPR035906">
    <property type="entry name" value="MetI-like_sf"/>
</dbReference>
<dbReference type="EMBL" id="VFOW01000001">
    <property type="protein sequence ID" value="TQL75221.1"/>
    <property type="molecule type" value="Genomic_DNA"/>
</dbReference>
<keyword evidence="2 7" id="KW-0813">Transport</keyword>
<evidence type="ECO:0000256" key="3">
    <source>
        <dbReference type="ARBA" id="ARBA00022475"/>
    </source>
</evidence>
<feature type="domain" description="ABC transmembrane type-1" evidence="9">
    <location>
        <begin position="90"/>
        <end position="280"/>
    </location>
</feature>
<reference evidence="10 11" key="1">
    <citation type="submission" date="2019-06" db="EMBL/GenBank/DDBJ databases">
        <title>Sequencing the genomes of 1000 actinobacteria strains.</title>
        <authorList>
            <person name="Klenk H.-P."/>
        </authorList>
    </citation>
    <scope>NUCLEOTIDE SEQUENCE [LARGE SCALE GENOMIC DNA]</scope>
    <source>
        <strain evidence="10 11">DSM 45928</strain>
    </source>
</reference>
<dbReference type="PANTHER" id="PTHR43744">
    <property type="entry name" value="ABC TRANSPORTER PERMEASE PROTEIN MG189-RELATED-RELATED"/>
    <property type="match status" value="1"/>
</dbReference>
<keyword evidence="6 7" id="KW-0472">Membrane</keyword>
<sequence length="294" mass="32273">MAVNVTTEADGVATSSTPRPRRVAKRRRRTWHLHLTLSIICAVSCAPVLYAILVSTQNNAQMINFDLTIGESFLANINTVWNDRALGGYMINSAIMAVIIAVGKSITGLLAGLAFVYFRFPGRWIVFFFVLVTLMMPTEISILALFEVTYDLGISGSMAGLTIPFLASATAAFLFRQHFANLPANLSEAAQLDGANPIQFLVRILVPLSWNVLGALIVIEFLYGWNMYLWPLLTVSNRDNQVVQVGLATLQQSGEGQMYGPLMLGALIASIPPILVFLALQRPFMRGFAMARDK</sequence>
<feature type="transmembrane region" description="Helical" evidence="7">
    <location>
        <begin position="152"/>
        <end position="175"/>
    </location>
</feature>
<evidence type="ECO:0000256" key="8">
    <source>
        <dbReference type="SAM" id="MobiDB-lite"/>
    </source>
</evidence>
<feature type="transmembrane region" description="Helical" evidence="7">
    <location>
        <begin position="200"/>
        <end position="223"/>
    </location>
</feature>
<keyword evidence="3" id="KW-1003">Cell membrane</keyword>
<evidence type="ECO:0000256" key="7">
    <source>
        <dbReference type="RuleBase" id="RU363032"/>
    </source>
</evidence>
<dbReference type="Pfam" id="PF00528">
    <property type="entry name" value="BPD_transp_1"/>
    <property type="match status" value="1"/>
</dbReference>
<keyword evidence="4 7" id="KW-0812">Transmembrane</keyword>
<dbReference type="InParanoid" id="A0A543ARL0"/>
<dbReference type="Gene3D" id="1.10.3720.10">
    <property type="entry name" value="MetI-like"/>
    <property type="match status" value="1"/>
</dbReference>
<proteinExistence type="inferred from homology"/>
<keyword evidence="5 7" id="KW-1133">Transmembrane helix</keyword>
<name>A0A543ARL0_9ACTN</name>
<evidence type="ECO:0000256" key="2">
    <source>
        <dbReference type="ARBA" id="ARBA00022448"/>
    </source>
</evidence>
<dbReference type="GO" id="GO:0005886">
    <property type="term" value="C:plasma membrane"/>
    <property type="evidence" value="ECO:0007669"/>
    <property type="project" value="UniProtKB-SubCell"/>
</dbReference>
<dbReference type="FunCoup" id="A0A543ARL0">
    <property type="interactions" value="47"/>
</dbReference>
<dbReference type="CDD" id="cd06261">
    <property type="entry name" value="TM_PBP2"/>
    <property type="match status" value="1"/>
</dbReference>
<comment type="similarity">
    <text evidence="7">Belongs to the binding-protein-dependent transport system permease family.</text>
</comment>
<comment type="subcellular location">
    <subcellularLocation>
        <location evidence="1 7">Cell membrane</location>
        <topology evidence="1 7">Multi-pass membrane protein</topology>
    </subcellularLocation>
</comment>
<feature type="compositionally biased region" description="Polar residues" evidence="8">
    <location>
        <begin position="1"/>
        <end position="18"/>
    </location>
</feature>
<feature type="transmembrane region" description="Helical" evidence="7">
    <location>
        <begin position="125"/>
        <end position="146"/>
    </location>
</feature>
<dbReference type="PANTHER" id="PTHR43744:SF8">
    <property type="entry name" value="SN-GLYCEROL-3-PHOSPHATE TRANSPORT SYSTEM PERMEASE PROTEIN UGPE"/>
    <property type="match status" value="1"/>
</dbReference>
<evidence type="ECO:0000256" key="4">
    <source>
        <dbReference type="ARBA" id="ARBA00022692"/>
    </source>
</evidence>
<dbReference type="AlphaFoldDB" id="A0A543ARL0"/>
<evidence type="ECO:0000256" key="1">
    <source>
        <dbReference type="ARBA" id="ARBA00004651"/>
    </source>
</evidence>
<evidence type="ECO:0000313" key="10">
    <source>
        <dbReference type="EMBL" id="TQL75221.1"/>
    </source>
</evidence>
<accession>A0A543ARL0</accession>
<dbReference type="InterPro" id="IPR000515">
    <property type="entry name" value="MetI-like"/>
</dbReference>
<protein>
    <submittedName>
        <fullName evidence="10">Carbohydrate ABC transporter membrane protein 2 (CUT1 family)</fullName>
    </submittedName>
</protein>
<evidence type="ECO:0000256" key="6">
    <source>
        <dbReference type="ARBA" id="ARBA00023136"/>
    </source>
</evidence>
<feature type="transmembrane region" description="Helical" evidence="7">
    <location>
        <begin position="94"/>
        <end position="118"/>
    </location>
</feature>
<feature type="transmembrane region" description="Helical" evidence="7">
    <location>
        <begin position="258"/>
        <end position="280"/>
    </location>
</feature>
<dbReference type="OrthoDB" id="3524874at2"/>
<evidence type="ECO:0000313" key="11">
    <source>
        <dbReference type="Proteomes" id="UP000317043"/>
    </source>
</evidence>
<evidence type="ECO:0000256" key="5">
    <source>
        <dbReference type="ARBA" id="ARBA00022989"/>
    </source>
</evidence>